<name>A0AAD8LFX1_TARER</name>
<dbReference type="Proteomes" id="UP001229421">
    <property type="component" value="Unassembled WGS sequence"/>
</dbReference>
<evidence type="ECO:0000313" key="2">
    <source>
        <dbReference type="Proteomes" id="UP001229421"/>
    </source>
</evidence>
<sequence length="107" mass="12312">MNATSVGRTYLLSSSHVRGHSTLIGDTDAPYLTLTHSLSHTHSFFYQGLFFLLYSSNVLHMLPQHTDLINAKMMNCDFLVANFIEKISAARFQWMEFNQHLCPREVF</sequence>
<proteinExistence type="predicted"/>
<protein>
    <submittedName>
        <fullName evidence="1">Uncharacterized protein</fullName>
    </submittedName>
</protein>
<accession>A0AAD8LFX1</accession>
<reference evidence="1" key="1">
    <citation type="journal article" date="2023" name="bioRxiv">
        <title>Improved chromosome-level genome assembly for marigold (Tagetes erecta).</title>
        <authorList>
            <person name="Jiang F."/>
            <person name="Yuan L."/>
            <person name="Wang S."/>
            <person name="Wang H."/>
            <person name="Xu D."/>
            <person name="Wang A."/>
            <person name="Fan W."/>
        </authorList>
    </citation>
    <scope>NUCLEOTIDE SEQUENCE</scope>
    <source>
        <strain evidence="1">WSJ</strain>
        <tissue evidence="1">Leaf</tissue>
    </source>
</reference>
<dbReference type="EMBL" id="JAUHHV010000001">
    <property type="protein sequence ID" value="KAK1438266.1"/>
    <property type="molecule type" value="Genomic_DNA"/>
</dbReference>
<organism evidence="1 2">
    <name type="scientific">Tagetes erecta</name>
    <name type="common">African marigold</name>
    <dbReference type="NCBI Taxonomy" id="13708"/>
    <lineage>
        <taxon>Eukaryota</taxon>
        <taxon>Viridiplantae</taxon>
        <taxon>Streptophyta</taxon>
        <taxon>Embryophyta</taxon>
        <taxon>Tracheophyta</taxon>
        <taxon>Spermatophyta</taxon>
        <taxon>Magnoliopsida</taxon>
        <taxon>eudicotyledons</taxon>
        <taxon>Gunneridae</taxon>
        <taxon>Pentapetalae</taxon>
        <taxon>asterids</taxon>
        <taxon>campanulids</taxon>
        <taxon>Asterales</taxon>
        <taxon>Asteraceae</taxon>
        <taxon>Asteroideae</taxon>
        <taxon>Heliantheae alliance</taxon>
        <taxon>Tageteae</taxon>
        <taxon>Tagetes</taxon>
    </lineage>
</organism>
<evidence type="ECO:0000313" key="1">
    <source>
        <dbReference type="EMBL" id="KAK1438266.1"/>
    </source>
</evidence>
<comment type="caution">
    <text evidence="1">The sequence shown here is derived from an EMBL/GenBank/DDBJ whole genome shotgun (WGS) entry which is preliminary data.</text>
</comment>
<gene>
    <name evidence="1" type="ORF">QVD17_04072</name>
</gene>
<dbReference type="AlphaFoldDB" id="A0AAD8LFX1"/>
<keyword evidence="2" id="KW-1185">Reference proteome</keyword>